<dbReference type="EMBL" id="CP049331">
    <property type="protein sequence ID" value="QIH43055.1"/>
    <property type="molecule type" value="Genomic_DNA"/>
</dbReference>
<dbReference type="RefSeq" id="WP_165312599.1">
    <property type="nucleotide sequence ID" value="NZ_CP049331.1"/>
</dbReference>
<dbReference type="PROSITE" id="PS51257">
    <property type="entry name" value="PROKAR_LIPOPROTEIN"/>
    <property type="match status" value="1"/>
</dbReference>
<gene>
    <name evidence="2" type="ORF">G5S32_14360</name>
</gene>
<feature type="signal peptide" evidence="1">
    <location>
        <begin position="1"/>
        <end position="18"/>
    </location>
</feature>
<evidence type="ECO:0000313" key="3">
    <source>
        <dbReference type="Proteomes" id="UP000503003"/>
    </source>
</evidence>
<keyword evidence="1" id="KW-0732">Signal</keyword>
<feature type="chain" id="PRO_5026090571" description="LPP20 lipoprotein" evidence="1">
    <location>
        <begin position="19"/>
        <end position="199"/>
    </location>
</feature>
<reference evidence="2 3" key="1">
    <citation type="submission" date="2020-02" db="EMBL/GenBank/DDBJ databases">
        <title>A complete genome of a marine bacterium Vibrio sp. ZWAL4003 isolated from the mangrove sediment with the ability to degrade polysaccharides.</title>
        <authorList>
            <person name="Wu J."/>
            <person name="Qu W."/>
            <person name="Zeng R."/>
        </authorList>
    </citation>
    <scope>NUCLEOTIDE SEQUENCE [LARGE SCALE GENOMIC DNA]</scope>
    <source>
        <strain evidence="2 3">ZWAL4003</strain>
    </source>
</reference>
<organism evidence="2 3">
    <name type="scientific">Vibrio ziniensis</name>
    <dbReference type="NCBI Taxonomy" id="2711221"/>
    <lineage>
        <taxon>Bacteria</taxon>
        <taxon>Pseudomonadati</taxon>
        <taxon>Pseudomonadota</taxon>
        <taxon>Gammaproteobacteria</taxon>
        <taxon>Vibrionales</taxon>
        <taxon>Vibrionaceae</taxon>
        <taxon>Vibrio</taxon>
    </lineage>
</organism>
<dbReference type="Proteomes" id="UP000503003">
    <property type="component" value="Chromosome 1"/>
</dbReference>
<evidence type="ECO:0000313" key="2">
    <source>
        <dbReference type="EMBL" id="QIH43055.1"/>
    </source>
</evidence>
<proteinExistence type="predicted"/>
<sequence>MKKTLLLSAIALTLSACSNTQTVEQAQQFAPCTFPDTPTVEAPAWICDVMPKDLAAGAMGYAKKSAAGMSVMRPIAINDARVQLASQFQTDVNSMFKQAIESSVNTTTDAGAVENTLETVENITKNVVTRSLSNSKLIVSQVSPAGGLYVLVGMDKQAYQENVNQIVDEVAQNSSLYKQFKSEKAAENLNEALNSLKSM</sequence>
<evidence type="ECO:0008006" key="4">
    <source>
        <dbReference type="Google" id="ProtNLM"/>
    </source>
</evidence>
<name>A0A6G7CLS4_9VIBR</name>
<protein>
    <recommendedName>
        <fullName evidence="4">LPP20 lipoprotein</fullName>
    </recommendedName>
</protein>
<accession>A0A6G7CLS4</accession>
<dbReference type="AlphaFoldDB" id="A0A6G7CLS4"/>
<keyword evidence="3" id="KW-1185">Reference proteome</keyword>
<dbReference type="KEGG" id="vzi:G5S32_14360"/>
<evidence type="ECO:0000256" key="1">
    <source>
        <dbReference type="SAM" id="SignalP"/>
    </source>
</evidence>